<proteinExistence type="inferred from homology"/>
<dbReference type="Proteomes" id="UP001256711">
    <property type="component" value="Unassembled WGS sequence"/>
</dbReference>
<keyword evidence="3" id="KW-0288">FMN</keyword>
<dbReference type="InterPro" id="IPR012349">
    <property type="entry name" value="Split_barrel_FMN-bd"/>
</dbReference>
<dbReference type="SMART" id="SM00903">
    <property type="entry name" value="Flavin_Reduct"/>
    <property type="match status" value="1"/>
</dbReference>
<dbReference type="InterPro" id="IPR002563">
    <property type="entry name" value="Flavin_Rdtase-like_dom"/>
</dbReference>
<comment type="similarity">
    <text evidence="4">Belongs to the flavoredoxin family.</text>
</comment>
<evidence type="ECO:0000256" key="4">
    <source>
        <dbReference type="ARBA" id="ARBA00038054"/>
    </source>
</evidence>
<dbReference type="EMBL" id="JARQBJ010000007">
    <property type="protein sequence ID" value="MDT2811318.1"/>
    <property type="molecule type" value="Genomic_DNA"/>
</dbReference>
<dbReference type="AlphaFoldDB" id="A0AAW8TZ06"/>
<accession>A0AAW8TZ06</accession>
<dbReference type="Gene3D" id="2.30.110.10">
    <property type="entry name" value="Electron Transport, Fmn-binding Protein, Chain A"/>
    <property type="match status" value="1"/>
</dbReference>
<feature type="domain" description="Flavin reductase like" evidence="5">
    <location>
        <begin position="20"/>
        <end position="178"/>
    </location>
</feature>
<evidence type="ECO:0000313" key="6">
    <source>
        <dbReference type="EMBL" id="MDT2811318.1"/>
    </source>
</evidence>
<reference evidence="6" key="1">
    <citation type="submission" date="2023-03" db="EMBL/GenBank/DDBJ databases">
        <authorList>
            <person name="Shen W."/>
            <person name="Cai J."/>
        </authorList>
    </citation>
    <scope>NUCLEOTIDE SEQUENCE</scope>
    <source>
        <strain evidence="6">B226-2</strain>
    </source>
</reference>
<dbReference type="GO" id="GO:0016646">
    <property type="term" value="F:oxidoreductase activity, acting on the CH-NH group of donors, NAD or NADP as acceptor"/>
    <property type="evidence" value="ECO:0007669"/>
    <property type="project" value="UniProtKB-ARBA"/>
</dbReference>
<evidence type="ECO:0000256" key="1">
    <source>
        <dbReference type="ARBA" id="ARBA00001917"/>
    </source>
</evidence>
<evidence type="ECO:0000256" key="2">
    <source>
        <dbReference type="ARBA" id="ARBA00022630"/>
    </source>
</evidence>
<evidence type="ECO:0000259" key="5">
    <source>
        <dbReference type="SMART" id="SM00903"/>
    </source>
</evidence>
<gene>
    <name evidence="6" type="ORF">P7H43_12595</name>
</gene>
<dbReference type="Pfam" id="PF01613">
    <property type="entry name" value="Flavin_Reduct"/>
    <property type="match status" value="1"/>
</dbReference>
<organism evidence="6 7">
    <name type="scientific">Enterococcus asini</name>
    <dbReference type="NCBI Taxonomy" id="57732"/>
    <lineage>
        <taxon>Bacteria</taxon>
        <taxon>Bacillati</taxon>
        <taxon>Bacillota</taxon>
        <taxon>Bacilli</taxon>
        <taxon>Lactobacillales</taxon>
        <taxon>Enterococcaceae</taxon>
        <taxon>Enterococcus</taxon>
    </lineage>
</organism>
<evidence type="ECO:0000313" key="7">
    <source>
        <dbReference type="Proteomes" id="UP001256711"/>
    </source>
</evidence>
<dbReference type="SUPFAM" id="SSF50475">
    <property type="entry name" value="FMN-binding split barrel"/>
    <property type="match status" value="1"/>
</dbReference>
<dbReference type="PANTHER" id="PTHR33798">
    <property type="entry name" value="FLAVOPROTEIN OXYGENASE"/>
    <property type="match status" value="1"/>
</dbReference>
<dbReference type="GO" id="GO:0010181">
    <property type="term" value="F:FMN binding"/>
    <property type="evidence" value="ECO:0007669"/>
    <property type="project" value="InterPro"/>
</dbReference>
<dbReference type="RefSeq" id="WP_311835801.1">
    <property type="nucleotide sequence ID" value="NZ_JARQBJ010000007.1"/>
</dbReference>
<protein>
    <submittedName>
        <fullName evidence="6">Flavin reductase family protein</fullName>
    </submittedName>
</protein>
<comment type="caution">
    <text evidence="6">The sequence shown here is derived from an EMBL/GenBank/DDBJ whole genome shotgun (WGS) entry which is preliminary data.</text>
</comment>
<dbReference type="PANTHER" id="PTHR33798:SF5">
    <property type="entry name" value="FLAVIN REDUCTASE LIKE DOMAIN-CONTAINING PROTEIN"/>
    <property type="match status" value="1"/>
</dbReference>
<sequence>MIEFSAQELSGLQNYKFLTGSVIPRPIAWITTKDPTTQVINAAPFSYFNVVSSQPPLVSLSINRAQGLAKDTARNLLAQKEGVIHIVNENVLTIMNQTAASLPPEISELEQQPVTLISSQQVDVPSIQEAAIRLEVRVHQYVPVTDQNQRIVSDLFILEVLHYAFDSAIFSAERQYILSEKLGPIARLAGNTYANLGDTFDIRRPY</sequence>
<keyword evidence="2" id="KW-0285">Flavoprotein</keyword>
<comment type="cofactor">
    <cofactor evidence="1">
        <name>FMN</name>
        <dbReference type="ChEBI" id="CHEBI:58210"/>
    </cofactor>
</comment>
<name>A0AAW8TZ06_9ENTE</name>
<evidence type="ECO:0000256" key="3">
    <source>
        <dbReference type="ARBA" id="ARBA00022643"/>
    </source>
</evidence>